<dbReference type="AlphaFoldDB" id="A0A174ZQL6"/>
<sequence length="470" mass="55556">MKLVEKVPKDLYKIFGSKYMEFYMQFLVALYEESSQSYSLLGLTERECQMIMNERLAKMALDWSEARVDEEGELITRANMASVSLKHFEDWGWLRRDYDETLNSYVVSFPEYSQLFVELFQKLYSENDGKERESVLTVYSHLYTYSLDKEKNNEILKSALHTSRALLQMLANMQEGMRGYFDELSKQRSFRGIQEVLVKEINNSDSKKYAILTTTDSFYRYKEAVKELIEENLEKTEARKYSFETELLSEEENTRKSYRLRRMIEICEEATDMLYKISREFDAIERRYNKLIEQKTVFASRAAARIRYIMMEGVMEEDQTVALINLINESGKSEEILEKLSSKLRFSEPYKIMTEKSLYQRRENQKEKFTPQAVTPEKSQEENMTEFVLEPLYTQKEIRDFRKKNEQNGKFTVTKDTVKSIEDLEKLFMVWQHATESADSKAQIEVAQEMENEAGFRFSKLTIEGVESDG</sequence>
<dbReference type="Proteomes" id="UP000078383">
    <property type="component" value="Unassembled WGS sequence"/>
</dbReference>
<organism evidence="1 2">
    <name type="scientific">[Ruminococcus] torques</name>
    <dbReference type="NCBI Taxonomy" id="33039"/>
    <lineage>
        <taxon>Bacteria</taxon>
        <taxon>Bacillati</taxon>
        <taxon>Bacillota</taxon>
        <taxon>Clostridia</taxon>
        <taxon>Lachnospirales</taxon>
        <taxon>Lachnospiraceae</taxon>
        <taxon>Mediterraneibacter</taxon>
    </lineage>
</organism>
<accession>A0A174ZQL6</accession>
<evidence type="ECO:0000313" key="2">
    <source>
        <dbReference type="Proteomes" id="UP000078383"/>
    </source>
</evidence>
<protein>
    <submittedName>
        <fullName evidence="1">Uncharacterized protein</fullName>
    </submittedName>
</protein>
<proteinExistence type="predicted"/>
<dbReference type="OrthoDB" id="1933360at2"/>
<dbReference type="Pfam" id="PF18982">
    <property type="entry name" value="JetA"/>
    <property type="match status" value="1"/>
</dbReference>
<evidence type="ECO:0000313" key="1">
    <source>
        <dbReference type="EMBL" id="CUQ86181.1"/>
    </source>
</evidence>
<name>A0A174ZQL6_9FIRM</name>
<reference evidence="1 2" key="1">
    <citation type="submission" date="2015-09" db="EMBL/GenBank/DDBJ databases">
        <authorList>
            <consortium name="Pathogen Informatics"/>
        </authorList>
    </citation>
    <scope>NUCLEOTIDE SEQUENCE [LARGE SCALE GENOMIC DNA]</scope>
    <source>
        <strain evidence="1 2">2789STDY5834889</strain>
    </source>
</reference>
<dbReference type="EMBL" id="CZBX01000005">
    <property type="protein sequence ID" value="CUQ86181.1"/>
    <property type="molecule type" value="Genomic_DNA"/>
</dbReference>
<dbReference type="RefSeq" id="WP_055171970.1">
    <property type="nucleotide sequence ID" value="NZ_CZBX01000005.1"/>
</dbReference>
<dbReference type="InterPro" id="IPR043773">
    <property type="entry name" value="JetA"/>
</dbReference>
<gene>
    <name evidence="1" type="ORF">ERS852502_01292</name>
</gene>